<dbReference type="GO" id="GO:0003677">
    <property type="term" value="F:DNA binding"/>
    <property type="evidence" value="ECO:0007669"/>
    <property type="project" value="UniProtKB-KW"/>
</dbReference>
<comment type="catalytic activity">
    <reaction evidence="11">
        <text>ATP + H2O = ADP + phosphate + H(+)</text>
        <dbReference type="Rhea" id="RHEA:13065"/>
        <dbReference type="ChEBI" id="CHEBI:15377"/>
        <dbReference type="ChEBI" id="CHEBI:15378"/>
        <dbReference type="ChEBI" id="CHEBI:30616"/>
        <dbReference type="ChEBI" id="CHEBI:43474"/>
        <dbReference type="ChEBI" id="CHEBI:456216"/>
        <dbReference type="EC" id="5.6.2.4"/>
    </reaction>
</comment>
<dbReference type="InterPro" id="IPR027417">
    <property type="entry name" value="P-loop_NTPase"/>
</dbReference>
<sequence>MAYLTAEQQAVVNHNHGHARVVAVAGAGKTTTLTHFIRARLADGVPPRRMLVLMYNKAAREDFQARLERLLPGQPLPEIRTFHSLGLRIYQRLVLMGELPSYQSKLLGDGECEGMIWRMLQELAEDDETRQDILAQRKKWVEPALGFIDRVKSGLDSPAEVFELLGLPESCRLFVPLFSLFEESRKQQQRITFADMLYDPVKCLFERPQLAATFGGHMAWTLVDEYQDINDIQQFLLQTLHGGRGSLMVIGDPDQTIYEFRGSRPELIVTGFEQQFGSVSHYPLPHTFRYGHRLSLLANHLIRHNLERDPILCLSHSRTPKTVVEVHTVSAEDEALRVLAQVKEQLQKGRKPEEIAVIHRLWALCAPIELAFLQDGIPYQLHHSQSVLERWELQIFWLLLEIAAGEFGQRDYEQRYQGWLMLLTTPFPKIRRLELEKLARQMAGTSSDLGAALQQVLPKDMNRWQRKQLENRAELLHAAEHQPQPAWRLLKSYMDQTDLLEGIADSAFSAQQIEDRQQTLRAFVRFMQQTNLMAADALAWLRELKEQRKVQRDQPGAGAGVHLTSIHKSKGLEWPVVLIPGLNDHYFPYEAEGEFTTAASEESERRLLYVAMTRAIDELHLLVPMPVKKADTPRDAASRFYRELEVDTCKRVGNALEALPTLGEDIPEDIPDGSRPELKLELLKPWQPWIDEYLRAVGCKPQLQLSASSRATQRPVSAGRKKSGLFVGDGVARTTNLQEDGSEAAGLPCRIIHDVMGAGQLIKADPGYLTIRFKGQAGTRDFVRGAVLPRLEWPDGKPPGF</sequence>
<dbReference type="Gene3D" id="3.40.50.300">
    <property type="entry name" value="P-loop containing nucleotide triphosphate hydrolases"/>
    <property type="match status" value="2"/>
</dbReference>
<comment type="catalytic activity">
    <reaction evidence="8">
        <text>Couples ATP hydrolysis with the unwinding of duplex DNA by translocating in the 3'-5' direction.</text>
        <dbReference type="EC" id="5.6.2.4"/>
    </reaction>
</comment>
<comment type="similarity">
    <text evidence="1">Belongs to the helicase family. UvrD subfamily.</text>
</comment>
<evidence type="ECO:0000256" key="2">
    <source>
        <dbReference type="ARBA" id="ARBA00022741"/>
    </source>
</evidence>
<name>A0A9X3EK69_9GAMM</name>
<comment type="caution">
    <text evidence="15">The sequence shown here is derived from an EMBL/GenBank/DDBJ whole genome shotgun (WGS) entry which is preliminary data.</text>
</comment>
<dbReference type="Gene3D" id="1.10.10.160">
    <property type="match status" value="1"/>
</dbReference>
<dbReference type="Pfam" id="PF00580">
    <property type="entry name" value="UvrD-helicase"/>
    <property type="match status" value="1"/>
</dbReference>
<evidence type="ECO:0000256" key="9">
    <source>
        <dbReference type="ARBA" id="ARBA00034808"/>
    </source>
</evidence>
<dbReference type="InterPro" id="IPR014017">
    <property type="entry name" value="DNA_helicase_UvrD-like_C"/>
</dbReference>
<protein>
    <recommendedName>
        <fullName evidence="9">DNA 3'-5' helicase</fullName>
        <ecNumber evidence="9">5.6.2.4</ecNumber>
    </recommendedName>
    <alternativeName>
        <fullName evidence="10">DNA 3'-5' helicase II</fullName>
    </alternativeName>
</protein>
<accession>A0A9X3EK69</accession>
<feature type="domain" description="UvrD-like helicase ATP-binding" evidence="13">
    <location>
        <begin position="2"/>
        <end position="291"/>
    </location>
</feature>
<dbReference type="PANTHER" id="PTHR11070:SF2">
    <property type="entry name" value="ATP-DEPENDENT DNA HELICASE SRS2"/>
    <property type="match status" value="1"/>
</dbReference>
<organism evidence="15 16">
    <name type="scientific">Parathalassolituus penaei</name>
    <dbReference type="NCBI Taxonomy" id="2997323"/>
    <lineage>
        <taxon>Bacteria</taxon>
        <taxon>Pseudomonadati</taxon>
        <taxon>Pseudomonadota</taxon>
        <taxon>Gammaproteobacteria</taxon>
        <taxon>Oceanospirillales</taxon>
        <taxon>Oceanospirillaceae</taxon>
        <taxon>Parathalassolituus</taxon>
    </lineage>
</organism>
<dbReference type="GO" id="GO:0005524">
    <property type="term" value="F:ATP binding"/>
    <property type="evidence" value="ECO:0007669"/>
    <property type="project" value="UniProtKB-UniRule"/>
</dbReference>
<dbReference type="AlphaFoldDB" id="A0A9X3EK69"/>
<dbReference type="GO" id="GO:0043138">
    <property type="term" value="F:3'-5' DNA helicase activity"/>
    <property type="evidence" value="ECO:0007669"/>
    <property type="project" value="UniProtKB-EC"/>
</dbReference>
<keyword evidence="2 12" id="KW-0547">Nucleotide-binding</keyword>
<dbReference type="Pfam" id="PF13361">
    <property type="entry name" value="UvrD_C"/>
    <property type="match status" value="1"/>
</dbReference>
<evidence type="ECO:0000313" key="15">
    <source>
        <dbReference type="EMBL" id="MCY0964138.1"/>
    </source>
</evidence>
<evidence type="ECO:0000256" key="7">
    <source>
        <dbReference type="ARBA" id="ARBA00023235"/>
    </source>
</evidence>
<keyword evidence="16" id="KW-1185">Reference proteome</keyword>
<proteinExistence type="inferred from homology"/>
<evidence type="ECO:0000313" key="16">
    <source>
        <dbReference type="Proteomes" id="UP001150830"/>
    </source>
</evidence>
<dbReference type="Gene3D" id="1.10.486.10">
    <property type="entry name" value="PCRA, domain 4"/>
    <property type="match status" value="1"/>
</dbReference>
<dbReference type="InterPro" id="IPR013986">
    <property type="entry name" value="DExx_box_DNA_helicase_dom_sf"/>
</dbReference>
<evidence type="ECO:0000256" key="3">
    <source>
        <dbReference type="ARBA" id="ARBA00022801"/>
    </source>
</evidence>
<evidence type="ECO:0000256" key="10">
    <source>
        <dbReference type="ARBA" id="ARBA00034923"/>
    </source>
</evidence>
<gene>
    <name evidence="15" type="ORF">OUO13_02985</name>
</gene>
<dbReference type="Proteomes" id="UP001150830">
    <property type="component" value="Unassembled WGS sequence"/>
</dbReference>
<evidence type="ECO:0000256" key="11">
    <source>
        <dbReference type="ARBA" id="ARBA00048988"/>
    </source>
</evidence>
<evidence type="ECO:0000259" key="14">
    <source>
        <dbReference type="PROSITE" id="PS51217"/>
    </source>
</evidence>
<keyword evidence="7" id="KW-0413">Isomerase</keyword>
<evidence type="ECO:0000259" key="13">
    <source>
        <dbReference type="PROSITE" id="PS51198"/>
    </source>
</evidence>
<evidence type="ECO:0000256" key="8">
    <source>
        <dbReference type="ARBA" id="ARBA00034617"/>
    </source>
</evidence>
<feature type="domain" description="UvrD-like helicase C-terminal" evidence="14">
    <location>
        <begin position="292"/>
        <end position="571"/>
    </location>
</feature>
<dbReference type="PROSITE" id="PS51198">
    <property type="entry name" value="UVRD_HELICASE_ATP_BIND"/>
    <property type="match status" value="1"/>
</dbReference>
<evidence type="ECO:0000256" key="1">
    <source>
        <dbReference type="ARBA" id="ARBA00009922"/>
    </source>
</evidence>
<dbReference type="InterPro" id="IPR014016">
    <property type="entry name" value="UvrD-like_ATP-bd"/>
</dbReference>
<dbReference type="GO" id="GO:0016787">
    <property type="term" value="F:hydrolase activity"/>
    <property type="evidence" value="ECO:0007669"/>
    <property type="project" value="UniProtKB-UniRule"/>
</dbReference>
<dbReference type="InterPro" id="IPR000212">
    <property type="entry name" value="DNA_helicase_UvrD/REP"/>
</dbReference>
<dbReference type="SUPFAM" id="SSF52540">
    <property type="entry name" value="P-loop containing nucleoside triphosphate hydrolases"/>
    <property type="match status" value="1"/>
</dbReference>
<evidence type="ECO:0000256" key="4">
    <source>
        <dbReference type="ARBA" id="ARBA00022806"/>
    </source>
</evidence>
<keyword evidence="6" id="KW-0238">DNA-binding</keyword>
<dbReference type="GO" id="GO:0000725">
    <property type="term" value="P:recombinational repair"/>
    <property type="evidence" value="ECO:0007669"/>
    <property type="project" value="TreeGrafter"/>
</dbReference>
<dbReference type="EMBL" id="JAPNOA010000013">
    <property type="protein sequence ID" value="MCY0964138.1"/>
    <property type="molecule type" value="Genomic_DNA"/>
</dbReference>
<dbReference type="PANTHER" id="PTHR11070">
    <property type="entry name" value="UVRD / RECB / PCRA DNA HELICASE FAMILY MEMBER"/>
    <property type="match status" value="1"/>
</dbReference>
<keyword evidence="5 12" id="KW-0067">ATP-binding</keyword>
<evidence type="ECO:0000256" key="12">
    <source>
        <dbReference type="PROSITE-ProRule" id="PRU00560"/>
    </source>
</evidence>
<dbReference type="CDD" id="cd17932">
    <property type="entry name" value="DEXQc_UvrD"/>
    <property type="match status" value="1"/>
</dbReference>
<evidence type="ECO:0000256" key="6">
    <source>
        <dbReference type="ARBA" id="ARBA00023125"/>
    </source>
</evidence>
<keyword evidence="3 12" id="KW-0378">Hydrolase</keyword>
<feature type="binding site" evidence="12">
    <location>
        <begin position="23"/>
        <end position="30"/>
    </location>
    <ligand>
        <name>ATP</name>
        <dbReference type="ChEBI" id="CHEBI:30616"/>
    </ligand>
</feature>
<reference evidence="15" key="1">
    <citation type="submission" date="2022-11" db="EMBL/GenBank/DDBJ databases">
        <title>Parathalassolutuus dongxingensis gen. nov., sp. nov., a novel member of family Oceanospirillaceae isolated from a coastal shrimp pond in Guangxi, China.</title>
        <authorList>
            <person name="Chen H."/>
        </authorList>
    </citation>
    <scope>NUCLEOTIDE SEQUENCE</scope>
    <source>
        <strain evidence="15">G-43</strain>
    </source>
</reference>
<dbReference type="EC" id="5.6.2.4" evidence="9"/>
<keyword evidence="4 12" id="KW-0347">Helicase</keyword>
<dbReference type="RefSeq" id="WP_283172357.1">
    <property type="nucleotide sequence ID" value="NZ_JAPNOA010000013.1"/>
</dbReference>
<evidence type="ECO:0000256" key="5">
    <source>
        <dbReference type="ARBA" id="ARBA00022840"/>
    </source>
</evidence>
<dbReference type="PROSITE" id="PS51217">
    <property type="entry name" value="UVRD_HELICASE_CTER"/>
    <property type="match status" value="1"/>
</dbReference>